<organism evidence="2 3">
    <name type="scientific">Portunus trituberculatus</name>
    <name type="common">Swimming crab</name>
    <name type="synonym">Neptunus trituberculatus</name>
    <dbReference type="NCBI Taxonomy" id="210409"/>
    <lineage>
        <taxon>Eukaryota</taxon>
        <taxon>Metazoa</taxon>
        <taxon>Ecdysozoa</taxon>
        <taxon>Arthropoda</taxon>
        <taxon>Crustacea</taxon>
        <taxon>Multicrustacea</taxon>
        <taxon>Malacostraca</taxon>
        <taxon>Eumalacostraca</taxon>
        <taxon>Eucarida</taxon>
        <taxon>Decapoda</taxon>
        <taxon>Pleocyemata</taxon>
        <taxon>Brachyura</taxon>
        <taxon>Eubrachyura</taxon>
        <taxon>Portunoidea</taxon>
        <taxon>Portunidae</taxon>
        <taxon>Portuninae</taxon>
        <taxon>Portunus</taxon>
    </lineage>
</organism>
<reference evidence="2 3" key="1">
    <citation type="submission" date="2019-05" db="EMBL/GenBank/DDBJ databases">
        <title>Another draft genome of Portunus trituberculatus and its Hox gene families provides insights of decapod evolution.</title>
        <authorList>
            <person name="Jeong J.-H."/>
            <person name="Song I."/>
            <person name="Kim S."/>
            <person name="Choi T."/>
            <person name="Kim D."/>
            <person name="Ryu S."/>
            <person name="Kim W."/>
        </authorList>
    </citation>
    <scope>NUCLEOTIDE SEQUENCE [LARGE SCALE GENOMIC DNA]</scope>
    <source>
        <tissue evidence="2">Muscle</tissue>
    </source>
</reference>
<feature type="region of interest" description="Disordered" evidence="1">
    <location>
        <begin position="40"/>
        <end position="83"/>
    </location>
</feature>
<sequence>MAVCVKGSHPSALPLLTPPLAIPPFLPPQDNHRLRYLTTPCLQPQPNDENSPSNTKKHIEMKTHAEVKRGGRPAARKEGEKGKEVEFYRFYSSPSIL</sequence>
<evidence type="ECO:0000313" key="2">
    <source>
        <dbReference type="EMBL" id="MPC78060.1"/>
    </source>
</evidence>
<protein>
    <submittedName>
        <fullName evidence="2">Uncharacterized protein</fullName>
    </submittedName>
</protein>
<keyword evidence="3" id="KW-1185">Reference proteome</keyword>
<comment type="caution">
    <text evidence="2">The sequence shown here is derived from an EMBL/GenBank/DDBJ whole genome shotgun (WGS) entry which is preliminary data.</text>
</comment>
<proteinExistence type="predicted"/>
<dbReference type="EMBL" id="VSRR010047487">
    <property type="protein sequence ID" value="MPC78060.1"/>
    <property type="molecule type" value="Genomic_DNA"/>
</dbReference>
<name>A0A5B7I046_PORTR</name>
<evidence type="ECO:0000256" key="1">
    <source>
        <dbReference type="SAM" id="MobiDB-lite"/>
    </source>
</evidence>
<feature type="compositionally biased region" description="Basic and acidic residues" evidence="1">
    <location>
        <begin position="57"/>
        <end position="83"/>
    </location>
</feature>
<accession>A0A5B7I046</accession>
<dbReference type="Proteomes" id="UP000324222">
    <property type="component" value="Unassembled WGS sequence"/>
</dbReference>
<feature type="compositionally biased region" description="Polar residues" evidence="1">
    <location>
        <begin position="40"/>
        <end position="54"/>
    </location>
</feature>
<evidence type="ECO:0000313" key="3">
    <source>
        <dbReference type="Proteomes" id="UP000324222"/>
    </source>
</evidence>
<gene>
    <name evidence="2" type="ORF">E2C01_072534</name>
</gene>
<dbReference type="AlphaFoldDB" id="A0A5B7I046"/>